<dbReference type="OrthoDB" id="9782229at2"/>
<dbReference type="InterPro" id="IPR006664">
    <property type="entry name" value="OMP_bac"/>
</dbReference>
<evidence type="ECO:0000313" key="8">
    <source>
        <dbReference type="Proteomes" id="UP000036958"/>
    </source>
</evidence>
<dbReference type="PROSITE" id="PS51123">
    <property type="entry name" value="OMPA_2"/>
    <property type="match status" value="1"/>
</dbReference>
<evidence type="ECO:0000256" key="1">
    <source>
        <dbReference type="ARBA" id="ARBA00004442"/>
    </source>
</evidence>
<keyword evidence="2 4" id="KW-0472">Membrane</keyword>
<dbReference type="PROSITE" id="PS01068">
    <property type="entry name" value="OMPA_1"/>
    <property type="match status" value="1"/>
</dbReference>
<evidence type="ECO:0000256" key="5">
    <source>
        <dbReference type="SAM" id="SignalP"/>
    </source>
</evidence>
<evidence type="ECO:0000313" key="7">
    <source>
        <dbReference type="EMBL" id="KOH43750.1"/>
    </source>
</evidence>
<dbReference type="InterPro" id="IPR036737">
    <property type="entry name" value="OmpA-like_sf"/>
</dbReference>
<organism evidence="7 8">
    <name type="scientific">Sunxiuqinia dokdonensis</name>
    <dbReference type="NCBI Taxonomy" id="1409788"/>
    <lineage>
        <taxon>Bacteria</taxon>
        <taxon>Pseudomonadati</taxon>
        <taxon>Bacteroidota</taxon>
        <taxon>Bacteroidia</taxon>
        <taxon>Marinilabiliales</taxon>
        <taxon>Prolixibacteraceae</taxon>
        <taxon>Sunxiuqinia</taxon>
    </lineage>
</organism>
<dbReference type="PANTHER" id="PTHR30329:SF21">
    <property type="entry name" value="LIPOPROTEIN YIAD-RELATED"/>
    <property type="match status" value="1"/>
</dbReference>
<dbReference type="CDD" id="cd07185">
    <property type="entry name" value="OmpA_C-like"/>
    <property type="match status" value="1"/>
</dbReference>
<dbReference type="InterPro" id="IPR006690">
    <property type="entry name" value="OMPA-like_CS"/>
</dbReference>
<keyword evidence="5" id="KW-0732">Signal</keyword>
<gene>
    <name evidence="7" type="ORF">NC99_34170</name>
</gene>
<accession>A0A0L8V5J3</accession>
<dbReference type="GO" id="GO:0009279">
    <property type="term" value="C:cell outer membrane"/>
    <property type="evidence" value="ECO:0007669"/>
    <property type="project" value="UniProtKB-SubCell"/>
</dbReference>
<dbReference type="STRING" id="1409788.NC99_34170"/>
<comment type="subcellular location">
    <subcellularLocation>
        <location evidence="1">Cell outer membrane</location>
    </subcellularLocation>
</comment>
<evidence type="ECO:0000259" key="6">
    <source>
        <dbReference type="PROSITE" id="PS51123"/>
    </source>
</evidence>
<dbReference type="PRINTS" id="PR01021">
    <property type="entry name" value="OMPADOMAIN"/>
</dbReference>
<evidence type="ECO:0000256" key="2">
    <source>
        <dbReference type="ARBA" id="ARBA00023136"/>
    </source>
</evidence>
<name>A0A0L8V5J3_9BACT</name>
<dbReference type="AlphaFoldDB" id="A0A0L8V5J3"/>
<protein>
    <submittedName>
        <fullName evidence="7">Inner membrane lipoprotein YiaD</fullName>
    </submittedName>
</protein>
<dbReference type="Pfam" id="PF00691">
    <property type="entry name" value="OmpA"/>
    <property type="match status" value="1"/>
</dbReference>
<dbReference type="SUPFAM" id="SSF103088">
    <property type="entry name" value="OmpA-like"/>
    <property type="match status" value="1"/>
</dbReference>
<feature type="signal peptide" evidence="5">
    <location>
        <begin position="1"/>
        <end position="21"/>
    </location>
</feature>
<sequence length="229" mass="24109">MKTSRLTTFSAMFLSLCLILASCNSSRTLKGGAIGAGAGGVLGGVIGSKSDNTAKGAILGAVIGGTAGALVGKYMDKQAEELERDLEGATVERIGEGIKITFDSGILFGFDSSTLTATSKQNINELAETLKKYEDTEILIEGHTDSKGSEEYNQSLSERRAGSVGDLLVSTGVAGNRITQVGYGEMQPIADNETDYGRSQNRRVEVAIFANDKLKRAAKRGDIGELESE</sequence>
<dbReference type="RefSeq" id="WP_053185747.1">
    <property type="nucleotide sequence ID" value="NZ_LGIA01000178.1"/>
</dbReference>
<dbReference type="PANTHER" id="PTHR30329">
    <property type="entry name" value="STATOR ELEMENT OF FLAGELLAR MOTOR COMPLEX"/>
    <property type="match status" value="1"/>
</dbReference>
<dbReference type="PATRIC" id="fig|1409788.3.peg.3501"/>
<dbReference type="EMBL" id="LGIA01000178">
    <property type="protein sequence ID" value="KOH43750.1"/>
    <property type="molecule type" value="Genomic_DNA"/>
</dbReference>
<evidence type="ECO:0000256" key="4">
    <source>
        <dbReference type="PROSITE-ProRule" id="PRU00473"/>
    </source>
</evidence>
<keyword evidence="3" id="KW-0998">Cell outer membrane</keyword>
<feature type="domain" description="OmpA-like" evidence="6">
    <location>
        <begin position="96"/>
        <end position="212"/>
    </location>
</feature>
<keyword evidence="7" id="KW-0449">Lipoprotein</keyword>
<proteinExistence type="predicted"/>
<evidence type="ECO:0000256" key="3">
    <source>
        <dbReference type="ARBA" id="ARBA00023237"/>
    </source>
</evidence>
<dbReference type="Proteomes" id="UP000036958">
    <property type="component" value="Unassembled WGS sequence"/>
</dbReference>
<dbReference type="InterPro" id="IPR006665">
    <property type="entry name" value="OmpA-like"/>
</dbReference>
<dbReference type="InterPro" id="IPR050330">
    <property type="entry name" value="Bact_OuterMem_StrucFunc"/>
</dbReference>
<reference evidence="8" key="1">
    <citation type="submission" date="2015-07" db="EMBL/GenBank/DDBJ databases">
        <title>Genome sequencing of Sunxiuqinia dokdonensis strain SK.</title>
        <authorList>
            <person name="Ahn S."/>
            <person name="Kim B.-C."/>
        </authorList>
    </citation>
    <scope>NUCLEOTIDE SEQUENCE [LARGE SCALE GENOMIC DNA]</scope>
    <source>
        <strain evidence="8">SK</strain>
    </source>
</reference>
<dbReference type="PROSITE" id="PS51257">
    <property type="entry name" value="PROKAR_LIPOPROTEIN"/>
    <property type="match status" value="1"/>
</dbReference>
<keyword evidence="8" id="KW-1185">Reference proteome</keyword>
<dbReference type="InterPro" id="IPR039567">
    <property type="entry name" value="Gly-zipper"/>
</dbReference>
<dbReference type="Gene3D" id="3.30.1330.60">
    <property type="entry name" value="OmpA-like domain"/>
    <property type="match status" value="1"/>
</dbReference>
<dbReference type="Pfam" id="PF13488">
    <property type="entry name" value="Gly-zipper_Omp"/>
    <property type="match status" value="1"/>
</dbReference>
<feature type="chain" id="PRO_5005591426" evidence="5">
    <location>
        <begin position="22"/>
        <end position="229"/>
    </location>
</feature>
<comment type="caution">
    <text evidence="7">The sequence shown here is derived from an EMBL/GenBank/DDBJ whole genome shotgun (WGS) entry which is preliminary data.</text>
</comment>